<dbReference type="EMBL" id="VYYT01000168">
    <property type="protein sequence ID" value="KAK2760556.1"/>
    <property type="molecule type" value="Genomic_DNA"/>
</dbReference>
<evidence type="ECO:0000313" key="2">
    <source>
        <dbReference type="Proteomes" id="UP001281614"/>
    </source>
</evidence>
<name>A0AAE0D6P5_COLKA</name>
<accession>A0AAE0D6P5</accession>
<evidence type="ECO:0000313" key="1">
    <source>
        <dbReference type="EMBL" id="KAK2760556.1"/>
    </source>
</evidence>
<gene>
    <name evidence="1" type="ORF">CKAH01_05242</name>
</gene>
<organism evidence="1 2">
    <name type="scientific">Colletotrichum kahawae</name>
    <name type="common">Coffee berry disease fungus</name>
    <dbReference type="NCBI Taxonomy" id="34407"/>
    <lineage>
        <taxon>Eukaryota</taxon>
        <taxon>Fungi</taxon>
        <taxon>Dikarya</taxon>
        <taxon>Ascomycota</taxon>
        <taxon>Pezizomycotina</taxon>
        <taxon>Sordariomycetes</taxon>
        <taxon>Hypocreomycetidae</taxon>
        <taxon>Glomerellales</taxon>
        <taxon>Glomerellaceae</taxon>
        <taxon>Colletotrichum</taxon>
        <taxon>Colletotrichum gloeosporioides species complex</taxon>
    </lineage>
</organism>
<dbReference type="AlphaFoldDB" id="A0AAE0D6P5"/>
<proteinExistence type="predicted"/>
<reference evidence="1" key="1">
    <citation type="submission" date="2023-02" db="EMBL/GenBank/DDBJ databases">
        <title>Colletotrichum kahawae CIFC_Que2 genome sequencing and assembly.</title>
        <authorList>
            <person name="Baroncelli R."/>
        </authorList>
    </citation>
    <scope>NUCLEOTIDE SEQUENCE</scope>
    <source>
        <strain evidence="1">CIFC_Que2</strain>
    </source>
</reference>
<keyword evidence="2" id="KW-1185">Reference proteome</keyword>
<sequence>MPLRLSCLKWQSFPAPTIREHSNVSCQASQKSWAKSFVATLQKGGNGPSVRPDHLNNLQREKMVRPKDMVVIPSPQPKLLLAGIPTRRACPRAPRAPRECRI</sequence>
<dbReference type="Proteomes" id="UP001281614">
    <property type="component" value="Unassembled WGS sequence"/>
</dbReference>
<protein>
    <submittedName>
        <fullName evidence="1">Uncharacterized protein</fullName>
    </submittedName>
</protein>
<comment type="caution">
    <text evidence="1">The sequence shown here is derived from an EMBL/GenBank/DDBJ whole genome shotgun (WGS) entry which is preliminary data.</text>
</comment>